<dbReference type="AlphaFoldDB" id="A0A1R1XWL7"/>
<feature type="region of interest" description="Disordered" evidence="1">
    <location>
        <begin position="205"/>
        <end position="225"/>
    </location>
</feature>
<comment type="caution">
    <text evidence="2">The sequence shown here is derived from an EMBL/GenBank/DDBJ whole genome shotgun (WGS) entry which is preliminary data.</text>
</comment>
<reference evidence="2 3" key="1">
    <citation type="submission" date="2017-01" db="EMBL/GenBank/DDBJ databases">
        <authorList>
            <person name="Mah S.A."/>
            <person name="Swanson W.J."/>
            <person name="Moy G.W."/>
            <person name="Vacquier V.D."/>
        </authorList>
    </citation>
    <scope>NUCLEOTIDE SEQUENCE [LARGE SCALE GENOMIC DNA]</scope>
    <source>
        <strain evidence="2 3">GSMNP</strain>
    </source>
</reference>
<evidence type="ECO:0000313" key="3">
    <source>
        <dbReference type="Proteomes" id="UP000187283"/>
    </source>
</evidence>
<accession>A0A1R1XWL7</accession>
<dbReference type="EMBL" id="LSSN01001604">
    <property type="protein sequence ID" value="OMJ18998.1"/>
    <property type="molecule type" value="Genomic_DNA"/>
</dbReference>
<dbReference type="Proteomes" id="UP000187283">
    <property type="component" value="Unassembled WGS sequence"/>
</dbReference>
<keyword evidence="3" id="KW-1185">Reference proteome</keyword>
<evidence type="ECO:0000256" key="1">
    <source>
        <dbReference type="SAM" id="MobiDB-lite"/>
    </source>
</evidence>
<name>A0A1R1XWL7_9FUNG</name>
<organism evidence="2 3">
    <name type="scientific">Smittium culicis</name>
    <dbReference type="NCBI Taxonomy" id="133412"/>
    <lineage>
        <taxon>Eukaryota</taxon>
        <taxon>Fungi</taxon>
        <taxon>Fungi incertae sedis</taxon>
        <taxon>Zoopagomycota</taxon>
        <taxon>Kickxellomycotina</taxon>
        <taxon>Harpellomycetes</taxon>
        <taxon>Harpellales</taxon>
        <taxon>Legeriomycetaceae</taxon>
        <taxon>Smittium</taxon>
    </lineage>
</organism>
<gene>
    <name evidence="2" type="ORF">AYI70_g5005</name>
</gene>
<evidence type="ECO:0000313" key="2">
    <source>
        <dbReference type="EMBL" id="OMJ18998.1"/>
    </source>
</evidence>
<sequence length="275" mass="31363">MEKSIMKPSHVTPTLGTEEYMSVEEESMEINGDIDRAGNSESTILGHSTAIMEWSVIPPRDTRAQSFYRCERLGMGNSCGIQILLRIMESIGGVDAHQRQRIIDNFIRYSTQECYSPFSISLLRQYYHIGLRQEILRDNLATAVGDIGKDFETLFRYEYTPTSLVYTVCDKSYRRSESFNRAERMSERTELQLEEMRQPLRLPSMEPNITSYTESSEGTTNNNIDYPPLENCSMEPRSTEAINSLAITAASRNGSTGSKKLKISLLNNKKWCLMT</sequence>
<feature type="compositionally biased region" description="Polar residues" evidence="1">
    <location>
        <begin position="207"/>
        <end position="224"/>
    </location>
</feature>
<protein>
    <submittedName>
        <fullName evidence="2">Uncharacterized protein</fullName>
    </submittedName>
</protein>
<dbReference type="STRING" id="133412.A0A1R1XWL7"/>
<proteinExistence type="predicted"/>